<evidence type="ECO:0000259" key="1">
    <source>
        <dbReference type="Pfam" id="PF01796"/>
    </source>
</evidence>
<dbReference type="Pfam" id="PF01796">
    <property type="entry name" value="OB_ChsH2_C"/>
    <property type="match status" value="1"/>
</dbReference>
<sequence>MTRPLPVTGRDNAYYWEGVAKGDVLIQKCTACGSLRHPPSPMCPDCQSLDWTTVKATGHAVLHSYTICHHPLPPWEEGPYAVVLIDLDMEDSDARPRIVCGTRGIANEDLRIEMPLSLVFEDGLVFAGPAQEGGAP</sequence>
<dbReference type="InterPro" id="IPR022002">
    <property type="entry name" value="ChsH2_Znr"/>
</dbReference>
<dbReference type="eggNOG" id="COG1545">
    <property type="taxonomic scope" value="Bacteria"/>
</dbReference>
<gene>
    <name evidence="3" type="ordered locus">Caci_0060</name>
</gene>
<proteinExistence type="predicted"/>
<protein>
    <recommendedName>
        <fullName evidence="5">DUF35 domain-containing protein</fullName>
    </recommendedName>
</protein>
<evidence type="ECO:0008006" key="5">
    <source>
        <dbReference type="Google" id="ProtNLM"/>
    </source>
</evidence>
<evidence type="ECO:0000259" key="2">
    <source>
        <dbReference type="Pfam" id="PF12172"/>
    </source>
</evidence>
<dbReference type="InterPro" id="IPR052513">
    <property type="entry name" value="Thioester_dehydratase-like"/>
</dbReference>
<reference evidence="3 4" key="1">
    <citation type="journal article" date="2009" name="Stand. Genomic Sci.">
        <title>Complete genome sequence of Catenulispora acidiphila type strain (ID 139908).</title>
        <authorList>
            <person name="Copeland A."/>
            <person name="Lapidus A."/>
            <person name="Glavina Del Rio T."/>
            <person name="Nolan M."/>
            <person name="Lucas S."/>
            <person name="Chen F."/>
            <person name="Tice H."/>
            <person name="Cheng J.F."/>
            <person name="Bruce D."/>
            <person name="Goodwin L."/>
            <person name="Pitluck S."/>
            <person name="Mikhailova N."/>
            <person name="Pati A."/>
            <person name="Ivanova N."/>
            <person name="Mavromatis K."/>
            <person name="Chen A."/>
            <person name="Palaniappan K."/>
            <person name="Chain P."/>
            <person name="Land M."/>
            <person name="Hauser L."/>
            <person name="Chang Y.J."/>
            <person name="Jeffries C.D."/>
            <person name="Chertkov O."/>
            <person name="Brettin T."/>
            <person name="Detter J.C."/>
            <person name="Han C."/>
            <person name="Ali Z."/>
            <person name="Tindall B.J."/>
            <person name="Goker M."/>
            <person name="Bristow J."/>
            <person name="Eisen J.A."/>
            <person name="Markowitz V."/>
            <person name="Hugenholtz P."/>
            <person name="Kyrpides N.C."/>
            <person name="Klenk H.P."/>
        </authorList>
    </citation>
    <scope>NUCLEOTIDE SEQUENCE [LARGE SCALE GENOMIC DNA]</scope>
    <source>
        <strain evidence="4">DSM 44928 / JCM 14897 / NBRC 102108 / NRRL B-24433 / ID139908</strain>
    </source>
</reference>
<dbReference type="KEGG" id="cai:Caci_0060"/>
<dbReference type="RefSeq" id="WP_012784310.1">
    <property type="nucleotide sequence ID" value="NC_013131.1"/>
</dbReference>
<keyword evidence="4" id="KW-1185">Reference proteome</keyword>
<dbReference type="SUPFAM" id="SSF50249">
    <property type="entry name" value="Nucleic acid-binding proteins"/>
    <property type="match status" value="1"/>
</dbReference>
<name>C7QH76_CATAD</name>
<dbReference type="STRING" id="479433.Caci_0060"/>
<feature type="domain" description="ChsH2 rubredoxin-like zinc ribbon" evidence="2">
    <location>
        <begin position="16"/>
        <end position="51"/>
    </location>
</feature>
<dbReference type="PANTHER" id="PTHR34075:SF5">
    <property type="entry name" value="BLR3430 PROTEIN"/>
    <property type="match status" value="1"/>
</dbReference>
<dbReference type="OrthoDB" id="7470921at2"/>
<organism evidence="3 4">
    <name type="scientific">Catenulispora acidiphila (strain DSM 44928 / JCM 14897 / NBRC 102108 / NRRL B-24433 / ID139908)</name>
    <dbReference type="NCBI Taxonomy" id="479433"/>
    <lineage>
        <taxon>Bacteria</taxon>
        <taxon>Bacillati</taxon>
        <taxon>Actinomycetota</taxon>
        <taxon>Actinomycetes</taxon>
        <taxon>Catenulisporales</taxon>
        <taxon>Catenulisporaceae</taxon>
        <taxon>Catenulispora</taxon>
    </lineage>
</organism>
<feature type="domain" description="ChsH2 C-terminal OB-fold" evidence="1">
    <location>
        <begin position="54"/>
        <end position="121"/>
    </location>
</feature>
<dbReference type="HOGENOM" id="CLU_119412_0_1_11"/>
<dbReference type="InterPro" id="IPR002878">
    <property type="entry name" value="ChsH2_C"/>
</dbReference>
<dbReference type="InParanoid" id="C7QH76"/>
<accession>C7QH76</accession>
<dbReference type="Proteomes" id="UP000000851">
    <property type="component" value="Chromosome"/>
</dbReference>
<dbReference type="Gene3D" id="6.10.30.10">
    <property type="match status" value="1"/>
</dbReference>
<dbReference type="AlphaFoldDB" id="C7QH76"/>
<dbReference type="InterPro" id="IPR012340">
    <property type="entry name" value="NA-bd_OB-fold"/>
</dbReference>
<dbReference type="PANTHER" id="PTHR34075">
    <property type="entry name" value="BLR3430 PROTEIN"/>
    <property type="match status" value="1"/>
</dbReference>
<dbReference type="Pfam" id="PF12172">
    <property type="entry name" value="zf-ChsH2"/>
    <property type="match status" value="1"/>
</dbReference>
<evidence type="ECO:0000313" key="3">
    <source>
        <dbReference type="EMBL" id="ACU69015.1"/>
    </source>
</evidence>
<dbReference type="EMBL" id="CP001700">
    <property type="protein sequence ID" value="ACU69015.1"/>
    <property type="molecule type" value="Genomic_DNA"/>
</dbReference>
<evidence type="ECO:0000313" key="4">
    <source>
        <dbReference type="Proteomes" id="UP000000851"/>
    </source>
</evidence>